<reference evidence="1" key="1">
    <citation type="submission" date="2014-11" db="EMBL/GenBank/DDBJ databases">
        <authorList>
            <person name="Amaro Gonzalez C."/>
        </authorList>
    </citation>
    <scope>NUCLEOTIDE SEQUENCE</scope>
</reference>
<dbReference type="AlphaFoldDB" id="A0A0E9X619"/>
<name>A0A0E9X619_ANGAN</name>
<evidence type="ECO:0000313" key="1">
    <source>
        <dbReference type="EMBL" id="JAH97143.1"/>
    </source>
</evidence>
<reference evidence="1" key="2">
    <citation type="journal article" date="2015" name="Fish Shellfish Immunol.">
        <title>Early steps in the European eel (Anguilla anguilla)-Vibrio vulnificus interaction in the gills: Role of the RtxA13 toxin.</title>
        <authorList>
            <person name="Callol A."/>
            <person name="Pajuelo D."/>
            <person name="Ebbesson L."/>
            <person name="Teles M."/>
            <person name="MacKenzie S."/>
            <person name="Amaro C."/>
        </authorList>
    </citation>
    <scope>NUCLEOTIDE SEQUENCE</scope>
</reference>
<sequence>MYVIDTHAFYIVRSFTVLAKRCDFENVSDIHFFAHTGPNFKRLLLKISFLMTFS</sequence>
<organism evidence="1">
    <name type="scientific">Anguilla anguilla</name>
    <name type="common">European freshwater eel</name>
    <name type="synonym">Muraena anguilla</name>
    <dbReference type="NCBI Taxonomy" id="7936"/>
    <lineage>
        <taxon>Eukaryota</taxon>
        <taxon>Metazoa</taxon>
        <taxon>Chordata</taxon>
        <taxon>Craniata</taxon>
        <taxon>Vertebrata</taxon>
        <taxon>Euteleostomi</taxon>
        <taxon>Actinopterygii</taxon>
        <taxon>Neopterygii</taxon>
        <taxon>Teleostei</taxon>
        <taxon>Anguilliformes</taxon>
        <taxon>Anguillidae</taxon>
        <taxon>Anguilla</taxon>
    </lineage>
</organism>
<proteinExistence type="predicted"/>
<accession>A0A0E9X619</accession>
<dbReference type="EMBL" id="GBXM01011434">
    <property type="protein sequence ID" value="JAH97143.1"/>
    <property type="molecule type" value="Transcribed_RNA"/>
</dbReference>
<protein>
    <submittedName>
        <fullName evidence="1">Uncharacterized protein</fullName>
    </submittedName>
</protein>